<evidence type="ECO:0000313" key="2">
    <source>
        <dbReference type="EMBL" id="SJZ44775.1"/>
    </source>
</evidence>
<reference evidence="3" key="1">
    <citation type="submission" date="2017-02" db="EMBL/GenBank/DDBJ databases">
        <authorList>
            <person name="Varghese N."/>
            <person name="Submissions S."/>
        </authorList>
    </citation>
    <scope>NUCLEOTIDE SEQUENCE [LARGE SCALE GENOMIC DNA]</scope>
    <source>
        <strain evidence="3">ATCC 25662</strain>
    </source>
</reference>
<dbReference type="AlphaFoldDB" id="A0A1T4KQT8"/>
<feature type="transmembrane region" description="Helical" evidence="1">
    <location>
        <begin position="105"/>
        <end position="129"/>
    </location>
</feature>
<organism evidence="2 3">
    <name type="scientific">Anaerorhabdus furcosa</name>
    <dbReference type="NCBI Taxonomy" id="118967"/>
    <lineage>
        <taxon>Bacteria</taxon>
        <taxon>Bacillati</taxon>
        <taxon>Bacillota</taxon>
        <taxon>Erysipelotrichia</taxon>
        <taxon>Erysipelotrichales</taxon>
        <taxon>Erysipelotrichaceae</taxon>
        <taxon>Anaerorhabdus</taxon>
    </lineage>
</organism>
<evidence type="ECO:0008006" key="4">
    <source>
        <dbReference type="Google" id="ProtNLM"/>
    </source>
</evidence>
<dbReference type="Proteomes" id="UP000243297">
    <property type="component" value="Unassembled WGS sequence"/>
</dbReference>
<dbReference type="STRING" id="118967.SAMN02745191_0658"/>
<proteinExistence type="predicted"/>
<keyword evidence="3" id="KW-1185">Reference proteome</keyword>
<accession>A0A1T4KQT8</accession>
<evidence type="ECO:0000313" key="3">
    <source>
        <dbReference type="Proteomes" id="UP000243297"/>
    </source>
</evidence>
<name>A0A1T4KQT8_9FIRM</name>
<dbReference type="OrthoDB" id="1644899at2"/>
<keyword evidence="1" id="KW-0812">Transmembrane</keyword>
<feature type="transmembrane region" description="Helical" evidence="1">
    <location>
        <begin position="5"/>
        <end position="22"/>
    </location>
</feature>
<keyword evidence="1" id="KW-0472">Membrane</keyword>
<evidence type="ECO:0000256" key="1">
    <source>
        <dbReference type="SAM" id="Phobius"/>
    </source>
</evidence>
<feature type="transmembrane region" description="Helical" evidence="1">
    <location>
        <begin position="42"/>
        <end position="61"/>
    </location>
</feature>
<dbReference type="EMBL" id="FUWY01000001">
    <property type="protein sequence ID" value="SJZ44775.1"/>
    <property type="molecule type" value="Genomic_DNA"/>
</dbReference>
<gene>
    <name evidence="2" type="ORF">SAMN02745191_0658</name>
</gene>
<protein>
    <recommendedName>
        <fullName evidence="4">DUF2871 domain-containing protein</fullName>
    </recommendedName>
</protein>
<dbReference type="Pfam" id="PF11070">
    <property type="entry name" value="DUF2871"/>
    <property type="match status" value="1"/>
</dbReference>
<feature type="transmembrane region" description="Helical" evidence="1">
    <location>
        <begin position="73"/>
        <end position="93"/>
    </location>
</feature>
<keyword evidence="1" id="KW-1133">Transmembrane helix</keyword>
<sequence length="137" mass="14927">MKKMINLAFIYSIVAMVAGVFYREFTKLNGFVGVTSLGKMHVHLLVLGTIFFLILGLYCDRTKVQNQKGFNKALITYNVGLCWMVVMMLVRGITEVLNTPLSSGMSAAISGIAGIGHIILGVGIVLIFLKLKKAATE</sequence>
<dbReference type="InterPro" id="IPR021299">
    <property type="entry name" value="DUF2871"/>
</dbReference>
<dbReference type="RefSeq" id="WP_078711080.1">
    <property type="nucleotide sequence ID" value="NZ_FUWY01000001.1"/>
</dbReference>